<dbReference type="Gene3D" id="1.20.1050.10">
    <property type="match status" value="1"/>
</dbReference>
<dbReference type="SUPFAM" id="SSF47616">
    <property type="entry name" value="GST C-terminal domain-like"/>
    <property type="match status" value="1"/>
</dbReference>
<accession>A0A7S2DCB7</accession>
<evidence type="ECO:0000313" key="1">
    <source>
        <dbReference type="EMBL" id="CAD9449804.1"/>
    </source>
</evidence>
<dbReference type="AlphaFoldDB" id="A0A7S2DCB7"/>
<dbReference type="Pfam" id="PF13410">
    <property type="entry name" value="GST_C_2"/>
    <property type="match status" value="1"/>
</dbReference>
<organism evidence="1">
    <name type="scientific">Octactis speculum</name>
    <dbReference type="NCBI Taxonomy" id="3111310"/>
    <lineage>
        <taxon>Eukaryota</taxon>
        <taxon>Sar</taxon>
        <taxon>Stramenopiles</taxon>
        <taxon>Ochrophyta</taxon>
        <taxon>Dictyochophyceae</taxon>
        <taxon>Dictyochales</taxon>
        <taxon>Dictyochaceae</taxon>
        <taxon>Octactis</taxon>
    </lineage>
</organism>
<evidence type="ECO:0008006" key="2">
    <source>
        <dbReference type="Google" id="ProtNLM"/>
    </source>
</evidence>
<dbReference type="InterPro" id="IPR036282">
    <property type="entry name" value="Glutathione-S-Trfase_C_sf"/>
</dbReference>
<gene>
    <name evidence="1" type="ORF">DSPE1174_LOCUS20869</name>
</gene>
<proteinExistence type="predicted"/>
<protein>
    <recommendedName>
        <fullName evidence="2">GST C-terminal domain-containing protein</fullName>
    </recommendedName>
</protein>
<sequence length="147" mass="15752">MPDNASGRAAARLSVELSPFNYFNILRAGDDQAKADALSDLKTNLAGFDAFLQQANRGAGPFLLEDFSLAECALAPFVQRACILLPHFAQVDLLETCTYTGLDRLAAWIEAVLERPSVIASGVPSEAMVASTEAMLKRFSEAAVTGR</sequence>
<reference evidence="1" key="1">
    <citation type="submission" date="2021-01" db="EMBL/GenBank/DDBJ databases">
        <authorList>
            <person name="Corre E."/>
            <person name="Pelletier E."/>
            <person name="Niang G."/>
            <person name="Scheremetjew M."/>
            <person name="Finn R."/>
            <person name="Kale V."/>
            <person name="Holt S."/>
            <person name="Cochrane G."/>
            <person name="Meng A."/>
            <person name="Brown T."/>
            <person name="Cohen L."/>
        </authorList>
    </citation>
    <scope>NUCLEOTIDE SEQUENCE</scope>
    <source>
        <strain evidence="1">CCMP1381</strain>
    </source>
</reference>
<name>A0A7S2DCB7_9STRA</name>
<dbReference type="EMBL" id="HBGS01040568">
    <property type="protein sequence ID" value="CAD9449804.1"/>
    <property type="molecule type" value="Transcribed_RNA"/>
</dbReference>